<dbReference type="Pfam" id="PF00476">
    <property type="entry name" value="DNA_pol_A"/>
    <property type="match status" value="1"/>
</dbReference>
<keyword evidence="4" id="KW-1185">Reference proteome</keyword>
<dbReference type="GO" id="GO:0039693">
    <property type="term" value="P:viral DNA genome replication"/>
    <property type="evidence" value="ECO:0007669"/>
    <property type="project" value="UniProtKB-KW"/>
</dbReference>
<keyword evidence="1" id="KW-0235">DNA replication</keyword>
<dbReference type="InterPro" id="IPR002562">
    <property type="entry name" value="3'-5'_exonuclease_dom"/>
</dbReference>
<dbReference type="GO" id="GO:0003677">
    <property type="term" value="F:DNA binding"/>
    <property type="evidence" value="ECO:0007669"/>
    <property type="project" value="InterPro"/>
</dbReference>
<dbReference type="GO" id="GO:0003887">
    <property type="term" value="F:DNA-directed DNA polymerase activity"/>
    <property type="evidence" value="ECO:0007669"/>
    <property type="project" value="InterPro"/>
</dbReference>
<dbReference type="KEGG" id="vg:55412369"/>
<keyword evidence="1" id="KW-1194">Viral DNA replication</keyword>
<sequence>MSKYCFDIETDNLLEECTKIHCIVLKDIDTEQVLTLSTDEAIDKLTNAELIIGHNIIKFDIPVLEKLYNFKTKAKVFDTLVATRLIWSDLMESDMKRVHTKDFPRKLVNKHSLKAWGVRLGNYKQEFETDWQEFTNEMLEYCVQDVEVTHNLYQIILGKKYSEESLQLEHDVAALISKQERYGVLFDKEKAIKLYADLSGQRDKIKTEMEETFKPKIIKRVSEKTGKPLKDKIVEFNPSSRMHIAERLTEKYNWKPKDFSPDGRPKVDDTVLNSLDYPEAKLLAKYFLLEKRIGMLSEGNQAYLKLERNGRLHGTVNTNNAVTGRATAMKPNLQQVPSVSVPYGKEFRELFTVPKGKVLLGVDVSGLELRLLGHYIAKFDGGAYADIVVNGDIHTTNQHSAGLETRDQSKRFLYSWLYGAGVSRIAEVTGKSNKEAAKIKKRFLDRLPALNKLIKQVQLSAERGYLVGLDKRQIKVRNSFSALNTLLQGAGAAVCKQWLVEFDNAVKNFSGVQQVLWVHDEIQVECDREEATEIGLLAVECIKRTGEHFKLRVPLTGEYKIGNNWSETH</sequence>
<dbReference type="InterPro" id="IPR001098">
    <property type="entry name" value="DNA-dir_DNA_pol_A_palm_dom"/>
</dbReference>
<protein>
    <submittedName>
        <fullName evidence="3">DNA polymerase</fullName>
    </submittedName>
</protein>
<dbReference type="Pfam" id="PF01612">
    <property type="entry name" value="DNA_pol_A_exo1"/>
    <property type="match status" value="1"/>
</dbReference>
<reference evidence="3 4" key="1">
    <citation type="journal article" date="2013" name="PLoS Genet.">
        <title>Expanding the Marine Virosphere Using Metagenomics.</title>
        <authorList>
            <person name="Mizuno C.M."/>
            <person name="Rodriguez-Valera F."/>
            <person name="Kimes N.E."/>
            <person name="Ghai R."/>
        </authorList>
    </citation>
    <scope>NUCLEOTIDE SEQUENCE [LARGE SCALE GENOMIC DNA]</scope>
    <source>
        <strain evidence="3">UvMED-CGR-C97-MedDCM-OCT-S42-C7</strain>
    </source>
</reference>
<dbReference type="SUPFAM" id="SSF53098">
    <property type="entry name" value="Ribonuclease H-like"/>
    <property type="match status" value="1"/>
</dbReference>
<dbReference type="GO" id="GO:0008408">
    <property type="term" value="F:3'-5' exonuclease activity"/>
    <property type="evidence" value="ECO:0007669"/>
    <property type="project" value="InterPro"/>
</dbReference>
<feature type="domain" description="DNA-directed DNA polymerase family A palm" evidence="2">
    <location>
        <begin position="344"/>
        <end position="530"/>
    </location>
</feature>
<evidence type="ECO:0000259" key="2">
    <source>
        <dbReference type="SMART" id="SM00482"/>
    </source>
</evidence>
<dbReference type="InterPro" id="IPR036397">
    <property type="entry name" value="RNaseH_sf"/>
</dbReference>
<dbReference type="PRINTS" id="PR00868">
    <property type="entry name" value="DNAPOLI"/>
</dbReference>
<dbReference type="SUPFAM" id="SSF56672">
    <property type="entry name" value="DNA/RNA polymerases"/>
    <property type="match status" value="1"/>
</dbReference>
<dbReference type="PANTHER" id="PTHR10133:SF62">
    <property type="entry name" value="DNA POLYMERASE THETA"/>
    <property type="match status" value="1"/>
</dbReference>
<evidence type="ECO:0000313" key="3">
    <source>
        <dbReference type="EMBL" id="BAQ94102.1"/>
    </source>
</evidence>
<name>A0A6S4P9P8_9CAUD</name>
<evidence type="ECO:0000256" key="1">
    <source>
        <dbReference type="ARBA" id="ARBA00023109"/>
    </source>
</evidence>
<dbReference type="GO" id="GO:0006302">
    <property type="term" value="P:double-strand break repair"/>
    <property type="evidence" value="ECO:0007669"/>
    <property type="project" value="TreeGrafter"/>
</dbReference>
<dbReference type="InterPro" id="IPR043502">
    <property type="entry name" value="DNA/RNA_pol_sf"/>
</dbReference>
<dbReference type="Gene3D" id="1.20.1060.10">
    <property type="entry name" value="Taq DNA Polymerase, Chain T, domain 4"/>
    <property type="match status" value="1"/>
</dbReference>
<dbReference type="PANTHER" id="PTHR10133">
    <property type="entry name" value="DNA POLYMERASE I"/>
    <property type="match status" value="1"/>
</dbReference>
<dbReference type="Gene3D" id="3.30.70.370">
    <property type="match status" value="2"/>
</dbReference>
<proteinExistence type="predicted"/>
<accession>A0A6S4P9P8</accession>
<dbReference type="InterPro" id="IPR012337">
    <property type="entry name" value="RNaseH-like_sf"/>
</dbReference>
<dbReference type="Proteomes" id="UP000505269">
    <property type="component" value="Segment"/>
</dbReference>
<organism evidence="3 4">
    <name type="scientific">uncultured phage_MedDCM-OCT-S42-C7</name>
    <dbReference type="NCBI Taxonomy" id="2741073"/>
    <lineage>
        <taxon>Viruses</taxon>
        <taxon>Duplodnaviria</taxon>
        <taxon>Heunggongvirae</taxon>
        <taxon>Uroviricota</taxon>
        <taxon>Caudoviricetes</taxon>
        <taxon>Autographivirales</taxon>
        <taxon>Sieqvirus</taxon>
        <taxon>Sieqvirus S42C7</taxon>
    </lineage>
</organism>
<dbReference type="RefSeq" id="YP_009777644.1">
    <property type="nucleotide sequence ID" value="NC_047701.1"/>
</dbReference>
<evidence type="ECO:0000313" key="4">
    <source>
        <dbReference type="Proteomes" id="UP000505269"/>
    </source>
</evidence>
<dbReference type="SMART" id="SM00482">
    <property type="entry name" value="POLAc"/>
    <property type="match status" value="1"/>
</dbReference>
<dbReference type="GeneID" id="55412369"/>
<dbReference type="GO" id="GO:0006261">
    <property type="term" value="P:DNA-templated DNA replication"/>
    <property type="evidence" value="ECO:0007669"/>
    <property type="project" value="InterPro"/>
</dbReference>
<dbReference type="Gene3D" id="3.30.420.10">
    <property type="entry name" value="Ribonuclease H-like superfamily/Ribonuclease H"/>
    <property type="match status" value="1"/>
</dbReference>
<dbReference type="InterPro" id="IPR002298">
    <property type="entry name" value="DNA_polymerase_A"/>
</dbReference>
<dbReference type="EMBL" id="AP013541">
    <property type="protein sequence ID" value="BAQ94102.1"/>
    <property type="molecule type" value="Genomic_DNA"/>
</dbReference>